<dbReference type="eggNOG" id="COG2840">
    <property type="taxonomic scope" value="Bacteria"/>
</dbReference>
<evidence type="ECO:0000259" key="1">
    <source>
        <dbReference type="PROSITE" id="PS50828"/>
    </source>
</evidence>
<dbReference type="EMBL" id="AAYA01000005">
    <property type="protein sequence ID" value="EBA08548.1"/>
    <property type="molecule type" value="Genomic_DNA"/>
</dbReference>
<protein>
    <submittedName>
        <fullName evidence="2">Putative Smr protein/MutS2</fullName>
    </submittedName>
</protein>
<sequence length="113" mass="12624">MDHKAYQRLKRGKLTPDARIDLHGMTLDRAHPALTRFIMGAHAKGHRLVLVISGKGSAPDPYDPAPRQRGVLRQQVPMWLQMAPLSAAVLQITPAHQRHGGAGAYYVYLRRAR</sequence>
<dbReference type="InterPro" id="IPR002625">
    <property type="entry name" value="Smr_dom"/>
</dbReference>
<evidence type="ECO:0000313" key="3">
    <source>
        <dbReference type="Proteomes" id="UP000005713"/>
    </source>
</evidence>
<dbReference type="PANTHER" id="PTHR35562:SF2">
    <property type="entry name" value="DNA ENDONUCLEASE SMRA-RELATED"/>
    <property type="match status" value="1"/>
</dbReference>
<dbReference type="Gene3D" id="3.30.1370.110">
    <property type="match status" value="1"/>
</dbReference>
<gene>
    <name evidence="2" type="ORF">SSE37_17088</name>
</gene>
<proteinExistence type="predicted"/>
<organism evidence="2 3">
    <name type="scientific">Sagittula stellata (strain ATCC 700073 / DSM 11524 / E-37)</name>
    <dbReference type="NCBI Taxonomy" id="388399"/>
    <lineage>
        <taxon>Bacteria</taxon>
        <taxon>Pseudomonadati</taxon>
        <taxon>Pseudomonadota</taxon>
        <taxon>Alphaproteobacteria</taxon>
        <taxon>Rhodobacterales</taxon>
        <taxon>Roseobacteraceae</taxon>
        <taxon>Sagittula</taxon>
    </lineage>
</organism>
<dbReference type="Pfam" id="PF01713">
    <property type="entry name" value="Smr"/>
    <property type="match status" value="1"/>
</dbReference>
<dbReference type="InterPro" id="IPR036063">
    <property type="entry name" value="Smr_dom_sf"/>
</dbReference>
<keyword evidence="3" id="KW-1185">Reference proteome</keyword>
<feature type="domain" description="Smr" evidence="1">
    <location>
        <begin position="20"/>
        <end position="110"/>
    </location>
</feature>
<reference evidence="2 3" key="1">
    <citation type="submission" date="2006-06" db="EMBL/GenBank/DDBJ databases">
        <authorList>
            <person name="Moran M.A."/>
            <person name="Ferriera S."/>
            <person name="Johnson J."/>
            <person name="Kravitz S."/>
            <person name="Beeson K."/>
            <person name="Sutton G."/>
            <person name="Rogers Y.-H."/>
            <person name="Friedman R."/>
            <person name="Frazier M."/>
            <person name="Venter J.C."/>
        </authorList>
    </citation>
    <scope>NUCLEOTIDE SEQUENCE [LARGE SCALE GENOMIC DNA]</scope>
    <source>
        <strain evidence="2 3">E-37</strain>
    </source>
</reference>
<name>A3K2Y9_SAGS3</name>
<evidence type="ECO:0000313" key="2">
    <source>
        <dbReference type="EMBL" id="EBA08548.1"/>
    </source>
</evidence>
<dbReference type="PANTHER" id="PTHR35562">
    <property type="entry name" value="DNA ENDONUCLEASE SMRA-RELATED"/>
    <property type="match status" value="1"/>
</dbReference>
<comment type="caution">
    <text evidence="2">The sequence shown here is derived from an EMBL/GenBank/DDBJ whole genome shotgun (WGS) entry which is preliminary data.</text>
</comment>
<accession>A3K2Y9</accession>
<dbReference type="AlphaFoldDB" id="A3K2Y9"/>
<dbReference type="Proteomes" id="UP000005713">
    <property type="component" value="Unassembled WGS sequence"/>
</dbReference>
<dbReference type="SUPFAM" id="SSF160443">
    <property type="entry name" value="SMR domain-like"/>
    <property type="match status" value="1"/>
</dbReference>
<dbReference type="PROSITE" id="PS50828">
    <property type="entry name" value="SMR"/>
    <property type="match status" value="1"/>
</dbReference>